<organism evidence="2 3">
    <name type="scientific">Brachyspira murdochii</name>
    <dbReference type="NCBI Taxonomy" id="84378"/>
    <lineage>
        <taxon>Bacteria</taxon>
        <taxon>Pseudomonadati</taxon>
        <taxon>Spirochaetota</taxon>
        <taxon>Spirochaetia</taxon>
        <taxon>Brachyspirales</taxon>
        <taxon>Brachyspiraceae</taxon>
        <taxon>Brachyspira</taxon>
    </lineage>
</organism>
<gene>
    <name evidence="2" type="ORF">DJ52_11860</name>
</gene>
<dbReference type="RefSeq" id="WP_181039157.1">
    <property type="nucleotide sequence ID" value="NZ_JJMJ01000214.1"/>
</dbReference>
<reference evidence="2 3" key="1">
    <citation type="submission" date="2014-04" db="EMBL/GenBank/DDBJ databases">
        <title>Whole genome sequence of 'Brachyspira hampsonii' D13-03603F2.</title>
        <authorList>
            <person name="Patterson A.H."/>
            <person name="Chaban B."/>
            <person name="Fernando C."/>
            <person name="Harding J.C."/>
            <person name="Hill J.E."/>
        </authorList>
    </citation>
    <scope>NUCLEOTIDE SEQUENCE [LARGE SCALE GENOMIC DNA]</scope>
    <source>
        <strain evidence="2 3">D13-03603F2</strain>
    </source>
</reference>
<proteinExistence type="predicted"/>
<feature type="region of interest" description="Disordered" evidence="1">
    <location>
        <begin position="1"/>
        <end position="28"/>
    </location>
</feature>
<evidence type="ECO:0000313" key="3">
    <source>
        <dbReference type="Proteomes" id="UP000238924"/>
    </source>
</evidence>
<dbReference type="Proteomes" id="UP000238924">
    <property type="component" value="Unassembled WGS sequence"/>
</dbReference>
<evidence type="ECO:0000256" key="1">
    <source>
        <dbReference type="SAM" id="MobiDB-lite"/>
    </source>
</evidence>
<accession>A0ABX5B531</accession>
<feature type="compositionally biased region" description="Low complexity" evidence="1">
    <location>
        <begin position="1"/>
        <end position="10"/>
    </location>
</feature>
<sequence>MKNNKINQRYRNIRRQNINKKRQYNKKKYNTKSIKTNKLKEFQENISNKAKEYINDENIKKN</sequence>
<feature type="compositionally biased region" description="Basic residues" evidence="1">
    <location>
        <begin position="11"/>
        <end position="28"/>
    </location>
</feature>
<dbReference type="EMBL" id="JJMJ01000214">
    <property type="protein sequence ID" value="PPS21287.1"/>
    <property type="molecule type" value="Genomic_DNA"/>
</dbReference>
<comment type="caution">
    <text evidence="2">The sequence shown here is derived from an EMBL/GenBank/DDBJ whole genome shotgun (WGS) entry which is preliminary data.</text>
</comment>
<name>A0ABX5B531_9SPIR</name>
<keyword evidence="3" id="KW-1185">Reference proteome</keyword>
<evidence type="ECO:0000313" key="2">
    <source>
        <dbReference type="EMBL" id="PPS21287.1"/>
    </source>
</evidence>
<protein>
    <submittedName>
        <fullName evidence="2">Uncharacterized protein</fullName>
    </submittedName>
</protein>